<dbReference type="PANTHER" id="PTHR23088:SF30">
    <property type="entry name" value="OMEGA-AMIDASE NIT2"/>
    <property type="match status" value="1"/>
</dbReference>
<dbReference type="HOGENOM" id="CLU_030130_11_1_1"/>
<comment type="catalytic activity">
    <reaction evidence="1">
        <text>2-oxoglutaramate + H2O = 2-oxoglutarate + NH4(+)</text>
        <dbReference type="Rhea" id="RHEA:32963"/>
        <dbReference type="ChEBI" id="CHEBI:15377"/>
        <dbReference type="ChEBI" id="CHEBI:16769"/>
        <dbReference type="ChEBI" id="CHEBI:16810"/>
        <dbReference type="ChEBI" id="CHEBI:28938"/>
        <dbReference type="EC" id="3.5.1.3"/>
    </reaction>
    <physiologicalReaction direction="left-to-right" evidence="1">
        <dbReference type="Rhea" id="RHEA:32964"/>
    </physiologicalReaction>
</comment>
<evidence type="ECO:0000313" key="7">
    <source>
        <dbReference type="EnsemblMetazoa" id="ISCW012419-PA"/>
    </source>
</evidence>
<dbReference type="GO" id="GO:0050152">
    <property type="term" value="F:omega-amidase activity"/>
    <property type="evidence" value="ECO:0000318"/>
    <property type="project" value="GO_Central"/>
</dbReference>
<evidence type="ECO:0000313" key="8">
    <source>
        <dbReference type="Proteomes" id="UP000001555"/>
    </source>
</evidence>
<dbReference type="EC" id="3.5.1.3" evidence="2"/>
<dbReference type="GO" id="GO:0006528">
    <property type="term" value="P:asparagine metabolic process"/>
    <property type="evidence" value="ECO:0000318"/>
    <property type="project" value="GO_Central"/>
</dbReference>
<dbReference type="PROSITE" id="PS50263">
    <property type="entry name" value="CN_HYDROLASE"/>
    <property type="match status" value="1"/>
</dbReference>
<dbReference type="InterPro" id="IPR036526">
    <property type="entry name" value="C-N_Hydrolase_sf"/>
</dbReference>
<dbReference type="Proteomes" id="UP000001555">
    <property type="component" value="Unassembled WGS sequence"/>
</dbReference>
<sequence length="161" mass="17838">MLGKPFKLRLFEIKIPGKITFVENDFYADGDTLTTIDTPFCRLGISVCHDIPFPLLAQPHAQVGCKLMVLPDAFSMTTGRSHWKLLSRIRAVDNQVHVALVSSARDETGSYDTWGHSMLVDPAGKMGQSAGTAEELVPAIVDLQYLAAERLQMLMVEYKRG</sequence>
<dbReference type="InterPro" id="IPR003010">
    <property type="entry name" value="C-N_Hydrolase"/>
</dbReference>
<gene>
    <name evidence="6" type="ORF">IscW_ISCW012419</name>
</gene>
<reference evidence="7" key="2">
    <citation type="submission" date="2020-05" db="UniProtKB">
        <authorList>
            <consortium name="EnsemblMetazoa"/>
        </authorList>
    </citation>
    <scope>IDENTIFICATION</scope>
    <source>
        <strain evidence="7">wikel</strain>
    </source>
</reference>
<evidence type="ECO:0000256" key="1">
    <source>
        <dbReference type="ARBA" id="ARBA00036637"/>
    </source>
</evidence>
<dbReference type="VEuPathDB" id="VectorBase:ISCW012419"/>
<evidence type="ECO:0000259" key="5">
    <source>
        <dbReference type="PROSITE" id="PS50263"/>
    </source>
</evidence>
<reference evidence="6 8" key="1">
    <citation type="submission" date="2008-03" db="EMBL/GenBank/DDBJ databases">
        <title>Annotation of Ixodes scapularis.</title>
        <authorList>
            <consortium name="Ixodes scapularis Genome Project Consortium"/>
            <person name="Caler E."/>
            <person name="Hannick L.I."/>
            <person name="Bidwell S."/>
            <person name="Joardar V."/>
            <person name="Thiagarajan M."/>
            <person name="Amedeo P."/>
            <person name="Galinsky K.J."/>
            <person name="Schobel S."/>
            <person name="Inman J."/>
            <person name="Hostetler J."/>
            <person name="Miller J."/>
            <person name="Hammond M."/>
            <person name="Megy K."/>
            <person name="Lawson D."/>
            <person name="Kodira C."/>
            <person name="Sutton G."/>
            <person name="Meyer J."/>
            <person name="Hill C.A."/>
            <person name="Birren B."/>
            <person name="Nene V."/>
            <person name="Collins F."/>
            <person name="Alarcon-Chaidez F."/>
            <person name="Wikel S."/>
            <person name="Strausberg R."/>
        </authorList>
    </citation>
    <scope>NUCLEOTIDE SEQUENCE [LARGE SCALE GENOMIC DNA]</scope>
    <source>
        <strain evidence="8">Wikel</strain>
        <strain evidence="6">Wikel colony</strain>
    </source>
</reference>
<dbReference type="GO" id="GO:0006107">
    <property type="term" value="P:oxaloacetate metabolic process"/>
    <property type="evidence" value="ECO:0000318"/>
    <property type="project" value="GO_Central"/>
</dbReference>
<evidence type="ECO:0000256" key="4">
    <source>
        <dbReference type="ARBA" id="ARBA00048745"/>
    </source>
</evidence>
<dbReference type="VEuPathDB" id="VectorBase:ISCI012419"/>
<feature type="domain" description="CN hydrolase" evidence="5">
    <location>
        <begin position="1"/>
        <end position="143"/>
    </location>
</feature>
<protein>
    <recommendedName>
        <fullName evidence="2">omega-amidase</fullName>
        <ecNumber evidence="2">3.5.1.3</ecNumber>
    </recommendedName>
    <alternativeName>
        <fullName evidence="3">Nitrilase homolog 2</fullName>
    </alternativeName>
</protein>
<dbReference type="InParanoid" id="B7QCP4"/>
<proteinExistence type="predicted"/>
<dbReference type="AlphaFoldDB" id="B7QCP4"/>
<dbReference type="Pfam" id="PF00795">
    <property type="entry name" value="CN_hydrolase"/>
    <property type="match status" value="1"/>
</dbReference>
<accession>B7QCP4</accession>
<dbReference type="Gene3D" id="3.60.110.10">
    <property type="entry name" value="Carbon-nitrogen hydrolase"/>
    <property type="match status" value="1"/>
</dbReference>
<organism>
    <name type="scientific">Ixodes scapularis</name>
    <name type="common">Black-legged tick</name>
    <name type="synonym">Deer tick</name>
    <dbReference type="NCBI Taxonomy" id="6945"/>
    <lineage>
        <taxon>Eukaryota</taxon>
        <taxon>Metazoa</taxon>
        <taxon>Ecdysozoa</taxon>
        <taxon>Arthropoda</taxon>
        <taxon>Chelicerata</taxon>
        <taxon>Arachnida</taxon>
        <taxon>Acari</taxon>
        <taxon>Parasitiformes</taxon>
        <taxon>Ixodida</taxon>
        <taxon>Ixodoidea</taxon>
        <taxon>Ixodidae</taxon>
        <taxon>Ixodinae</taxon>
        <taxon>Ixodes</taxon>
    </lineage>
</organism>
<dbReference type="SUPFAM" id="SSF56317">
    <property type="entry name" value="Carbon-nitrogen hydrolase"/>
    <property type="match status" value="1"/>
</dbReference>
<dbReference type="GO" id="GO:0006541">
    <property type="term" value="P:glutamine metabolic process"/>
    <property type="evidence" value="ECO:0000318"/>
    <property type="project" value="GO_Central"/>
</dbReference>
<dbReference type="EnsemblMetazoa" id="ISCW012419-RA">
    <property type="protein sequence ID" value="ISCW012419-PA"/>
    <property type="gene ID" value="ISCW012419"/>
</dbReference>
<dbReference type="STRING" id="6945.B7QCP4"/>
<dbReference type="EMBL" id="ABJB010838946">
    <property type="status" value="NOT_ANNOTATED_CDS"/>
    <property type="molecule type" value="Genomic_DNA"/>
</dbReference>
<name>B7QCP4_IXOSC</name>
<dbReference type="PANTHER" id="PTHR23088">
    <property type="entry name" value="NITRILASE-RELATED"/>
    <property type="match status" value="1"/>
</dbReference>
<dbReference type="PaxDb" id="6945-B7QCP4"/>
<evidence type="ECO:0000313" key="6">
    <source>
        <dbReference type="EMBL" id="EEC16616.1"/>
    </source>
</evidence>
<dbReference type="EMBL" id="DS908981">
    <property type="protein sequence ID" value="EEC16616.1"/>
    <property type="molecule type" value="Genomic_DNA"/>
</dbReference>
<comment type="catalytic activity">
    <reaction evidence="4">
        <text>2-oxosuccinamate + H2O = oxaloacetate + NH4(+)</text>
        <dbReference type="Rhea" id="RHEA:59412"/>
        <dbReference type="ChEBI" id="CHEBI:15377"/>
        <dbReference type="ChEBI" id="CHEBI:16452"/>
        <dbReference type="ChEBI" id="CHEBI:28938"/>
        <dbReference type="ChEBI" id="CHEBI:57735"/>
        <dbReference type="EC" id="3.5.1.3"/>
    </reaction>
    <physiologicalReaction direction="left-to-right" evidence="4">
        <dbReference type="Rhea" id="RHEA:59413"/>
    </physiologicalReaction>
</comment>
<evidence type="ECO:0000256" key="3">
    <source>
        <dbReference type="ARBA" id="ARBA00041576"/>
    </source>
</evidence>
<keyword evidence="8" id="KW-1185">Reference proteome</keyword>
<evidence type="ECO:0000256" key="2">
    <source>
        <dbReference type="ARBA" id="ARBA00039118"/>
    </source>
</evidence>
<keyword evidence="6" id="KW-0378">Hydrolase</keyword>